<gene>
    <name evidence="1" type="ORF">BSL78_05518</name>
</gene>
<comment type="caution">
    <text evidence="1">The sequence shown here is derived from an EMBL/GenBank/DDBJ whole genome shotgun (WGS) entry which is preliminary data.</text>
</comment>
<name>A0A2G8LBS3_STIJA</name>
<organism evidence="1 2">
    <name type="scientific">Stichopus japonicus</name>
    <name type="common">Sea cucumber</name>
    <dbReference type="NCBI Taxonomy" id="307972"/>
    <lineage>
        <taxon>Eukaryota</taxon>
        <taxon>Metazoa</taxon>
        <taxon>Echinodermata</taxon>
        <taxon>Eleutherozoa</taxon>
        <taxon>Echinozoa</taxon>
        <taxon>Holothuroidea</taxon>
        <taxon>Aspidochirotacea</taxon>
        <taxon>Aspidochirotida</taxon>
        <taxon>Stichopodidae</taxon>
        <taxon>Apostichopus</taxon>
    </lineage>
</organism>
<dbReference type="Proteomes" id="UP000230750">
    <property type="component" value="Unassembled WGS sequence"/>
</dbReference>
<sequence>MITAAAKLKDIRTYCREDGYPDSYRLDEIANQLDSELSHLTDQISLYSSQGGLLGGLLVASSFIPSPFSPALFYYGSYLTLGSGVGHISNIALKSIKDDINEKELKRILSRIGKLHHNIEVYKVARKGIDSLPAAAKLLIDGEMLLSEEESQKIIRRLHNIEKIVPSILKGEKIDFEELLDLCTNIYEIIDHFDALTIVRETWQEVKGQIYELKKGSMNAVGLFKGHKSAISSELKSVLGGSFQLLGSKVIKLYSI</sequence>
<evidence type="ECO:0000313" key="1">
    <source>
        <dbReference type="EMBL" id="PIK57610.1"/>
    </source>
</evidence>
<reference evidence="1 2" key="1">
    <citation type="journal article" date="2017" name="PLoS Biol.">
        <title>The sea cucumber genome provides insights into morphological evolution and visceral regeneration.</title>
        <authorList>
            <person name="Zhang X."/>
            <person name="Sun L."/>
            <person name="Yuan J."/>
            <person name="Sun Y."/>
            <person name="Gao Y."/>
            <person name="Zhang L."/>
            <person name="Li S."/>
            <person name="Dai H."/>
            <person name="Hamel J.F."/>
            <person name="Liu C."/>
            <person name="Yu Y."/>
            <person name="Liu S."/>
            <person name="Lin W."/>
            <person name="Guo K."/>
            <person name="Jin S."/>
            <person name="Xu P."/>
            <person name="Storey K.B."/>
            <person name="Huan P."/>
            <person name="Zhang T."/>
            <person name="Zhou Y."/>
            <person name="Zhang J."/>
            <person name="Lin C."/>
            <person name="Li X."/>
            <person name="Xing L."/>
            <person name="Huo D."/>
            <person name="Sun M."/>
            <person name="Wang L."/>
            <person name="Mercier A."/>
            <person name="Li F."/>
            <person name="Yang H."/>
            <person name="Xiang J."/>
        </authorList>
    </citation>
    <scope>NUCLEOTIDE SEQUENCE [LARGE SCALE GENOMIC DNA]</scope>
    <source>
        <strain evidence="1">Shaxun</strain>
        <tissue evidence="1">Muscle</tissue>
    </source>
</reference>
<accession>A0A2G8LBS3</accession>
<evidence type="ECO:0000313" key="2">
    <source>
        <dbReference type="Proteomes" id="UP000230750"/>
    </source>
</evidence>
<dbReference type="AlphaFoldDB" id="A0A2G8LBS3"/>
<dbReference type="EMBL" id="MRZV01000138">
    <property type="protein sequence ID" value="PIK57610.1"/>
    <property type="molecule type" value="Genomic_DNA"/>
</dbReference>
<proteinExistence type="predicted"/>
<keyword evidence="2" id="KW-1185">Reference proteome</keyword>
<protein>
    <submittedName>
        <fullName evidence="1">Uncharacterized protein</fullName>
    </submittedName>
</protein>